<evidence type="ECO:0000256" key="2">
    <source>
        <dbReference type="ARBA" id="ARBA00022670"/>
    </source>
</evidence>
<name>A0ABQ9F7V6_TEGGR</name>
<evidence type="ECO:0000256" key="4">
    <source>
        <dbReference type="ARBA" id="ARBA00022807"/>
    </source>
</evidence>
<dbReference type="PROSITE" id="PS00139">
    <property type="entry name" value="THIOL_PROTEASE_CYS"/>
    <property type="match status" value="1"/>
</dbReference>
<evidence type="ECO:0000256" key="1">
    <source>
        <dbReference type="ARBA" id="ARBA00008455"/>
    </source>
</evidence>
<dbReference type="PRINTS" id="PR00705">
    <property type="entry name" value="PAPAIN"/>
</dbReference>
<evidence type="ECO:0000313" key="6">
    <source>
        <dbReference type="EMBL" id="KAJ8311670.1"/>
    </source>
</evidence>
<dbReference type="InterPro" id="IPR038765">
    <property type="entry name" value="Papain-like_cys_pep_sf"/>
</dbReference>
<feature type="non-terminal residue" evidence="6">
    <location>
        <position position="330"/>
    </location>
</feature>
<keyword evidence="7" id="KW-1185">Reference proteome</keyword>
<comment type="similarity">
    <text evidence="1">Belongs to the peptidase C1 family.</text>
</comment>
<evidence type="ECO:0000256" key="3">
    <source>
        <dbReference type="ARBA" id="ARBA00022801"/>
    </source>
</evidence>
<feature type="domain" description="Peptidase C1A papain C-terminal" evidence="5">
    <location>
        <begin position="179"/>
        <end position="330"/>
    </location>
</feature>
<dbReference type="SUPFAM" id="SSF54001">
    <property type="entry name" value="Cysteine proteinases"/>
    <property type="match status" value="1"/>
</dbReference>
<dbReference type="Pfam" id="PF00112">
    <property type="entry name" value="Peptidase_C1"/>
    <property type="match status" value="2"/>
</dbReference>
<evidence type="ECO:0000313" key="7">
    <source>
        <dbReference type="Proteomes" id="UP001217089"/>
    </source>
</evidence>
<dbReference type="InterPro" id="IPR025660">
    <property type="entry name" value="Pept_his_AS"/>
</dbReference>
<keyword evidence="3" id="KW-0378">Hydrolase</keyword>
<reference evidence="6 7" key="1">
    <citation type="submission" date="2022-12" db="EMBL/GenBank/DDBJ databases">
        <title>Chromosome-level genome of Tegillarca granosa.</title>
        <authorList>
            <person name="Kim J."/>
        </authorList>
    </citation>
    <scope>NUCLEOTIDE SEQUENCE [LARGE SCALE GENOMIC DNA]</scope>
    <source>
        <strain evidence="6">Teg-2019</strain>
        <tissue evidence="6">Adductor muscle</tissue>
    </source>
</reference>
<dbReference type="InterPro" id="IPR000169">
    <property type="entry name" value="Pept_cys_AS"/>
</dbReference>
<dbReference type="Gene3D" id="3.90.70.10">
    <property type="entry name" value="Cysteine proteinases"/>
    <property type="match status" value="2"/>
</dbReference>
<evidence type="ECO:0000259" key="5">
    <source>
        <dbReference type="SMART" id="SM00645"/>
    </source>
</evidence>
<dbReference type="InterPro" id="IPR000668">
    <property type="entry name" value="Peptidase_C1A_C"/>
</dbReference>
<dbReference type="PROSITE" id="PS00639">
    <property type="entry name" value="THIOL_PROTEASE_HIS"/>
    <property type="match status" value="1"/>
</dbReference>
<dbReference type="InterPro" id="IPR013128">
    <property type="entry name" value="Peptidase_C1A"/>
</dbReference>
<comment type="caution">
    <text evidence="6">The sequence shown here is derived from an EMBL/GenBank/DDBJ whole genome shotgun (WGS) entry which is preliminary data.</text>
</comment>
<dbReference type="Gene3D" id="1.10.287.2250">
    <property type="match status" value="1"/>
</dbReference>
<dbReference type="EMBL" id="JARBDR010000496">
    <property type="protein sequence ID" value="KAJ8311670.1"/>
    <property type="molecule type" value="Genomic_DNA"/>
</dbReference>
<dbReference type="Proteomes" id="UP001217089">
    <property type="component" value="Unassembled WGS sequence"/>
</dbReference>
<dbReference type="CDD" id="cd02248">
    <property type="entry name" value="Peptidase_C1A"/>
    <property type="match status" value="1"/>
</dbReference>
<keyword evidence="4" id="KW-0788">Thiol protease</keyword>
<keyword evidence="2" id="KW-0645">Protease</keyword>
<dbReference type="InterPro" id="IPR039417">
    <property type="entry name" value="Peptidase_C1A_papain-like"/>
</dbReference>
<dbReference type="SMART" id="SM00645">
    <property type="entry name" value="Pept_C1"/>
    <property type="match status" value="1"/>
</dbReference>
<sequence length="330" mass="36893">MNEYGDMIHNLEADRGVHTFTLGMNEYGDMIHNIEADRGVHTFTLGMNEYGDMIHNLEADRGVHTFTLGMNEYGDMIHNLEADRGVHTFTLGMNEYGDMTHNLEADRGVHTLTLGMNEYGDMTHNLEADRGVHTLTLGMNEYGDMTSKEFSKVMNGYRMRNITEVKTEFHQSLVDISDLPDTVDWREKGYVTEVKNQKQCGSCWAFSTTGSLEGQHFKSTGKLVSLSEQNLEITGVKENGKCRFKQENVGATDSGYKDVSIFIHSEEALQKAVAEVGPISVAIDASLSSFQLYKSGVYSDILCSTSRLDHGVLAVGYGTYDSKPYWLVKN</sequence>
<dbReference type="PANTHER" id="PTHR12411">
    <property type="entry name" value="CYSTEINE PROTEASE FAMILY C1-RELATED"/>
    <property type="match status" value="1"/>
</dbReference>
<proteinExistence type="inferred from homology"/>
<accession>A0ABQ9F7V6</accession>
<gene>
    <name evidence="6" type="ORF">KUTeg_011025</name>
</gene>
<protein>
    <recommendedName>
        <fullName evidence="5">Peptidase C1A papain C-terminal domain-containing protein</fullName>
    </recommendedName>
</protein>
<organism evidence="6 7">
    <name type="scientific">Tegillarca granosa</name>
    <name type="common">Malaysian cockle</name>
    <name type="synonym">Anadara granosa</name>
    <dbReference type="NCBI Taxonomy" id="220873"/>
    <lineage>
        <taxon>Eukaryota</taxon>
        <taxon>Metazoa</taxon>
        <taxon>Spiralia</taxon>
        <taxon>Lophotrochozoa</taxon>
        <taxon>Mollusca</taxon>
        <taxon>Bivalvia</taxon>
        <taxon>Autobranchia</taxon>
        <taxon>Pteriomorphia</taxon>
        <taxon>Arcoida</taxon>
        <taxon>Arcoidea</taxon>
        <taxon>Arcidae</taxon>
        <taxon>Tegillarca</taxon>
    </lineage>
</organism>